<keyword evidence="1" id="KW-0732">Signal</keyword>
<dbReference type="OrthoDB" id="7872756at2"/>
<sequence>MVTLKRLGLLCFLCLSLALLPLVPSAQALSAPDGLMQDFGEGVDVASKNFAGLVLQDKRFTKLDLEGANFQGSNLMGTVFNSTDLSHANFQDVNFAYGMAYRTAFNGADLTNALMVGSYLMQSTLDGATITNADFSDAVLDLAQQRKLCETADGINPITGTKTRFSLGCGPG</sequence>
<dbReference type="RefSeq" id="WP_016925615.1">
    <property type="nucleotide sequence ID" value="NZ_KB235933.1"/>
</dbReference>
<evidence type="ECO:0000313" key="2">
    <source>
        <dbReference type="EMBL" id="KKI99553.1"/>
    </source>
</evidence>
<gene>
    <name evidence="2" type="ORF">PROH_06355</name>
</gene>
<dbReference type="PANTHER" id="PTHR47200">
    <property type="entry name" value="THYLAKOID LUMENAL 15 KDA PROTEIN 1, CHLOROPLASTIC"/>
    <property type="match status" value="1"/>
</dbReference>
<dbReference type="PANTHER" id="PTHR47200:SF2">
    <property type="entry name" value="THYLAKOID LUMENAL 15 KDA PROTEIN 1, CHLOROPLASTIC"/>
    <property type="match status" value="1"/>
</dbReference>
<feature type="chain" id="PRO_5005639560" description="Pentapeptide repeat-containing protein" evidence="1">
    <location>
        <begin position="31"/>
        <end position="172"/>
    </location>
</feature>
<organism evidence="2 3">
    <name type="scientific">Prochlorothrix hollandica PCC 9006 = CALU 1027</name>
    <dbReference type="NCBI Taxonomy" id="317619"/>
    <lineage>
        <taxon>Bacteria</taxon>
        <taxon>Bacillati</taxon>
        <taxon>Cyanobacteriota</taxon>
        <taxon>Cyanophyceae</taxon>
        <taxon>Prochlorotrichales</taxon>
        <taxon>Prochlorotrichaceae</taxon>
        <taxon>Prochlorothrix</taxon>
    </lineage>
</organism>
<feature type="signal peptide" evidence="1">
    <location>
        <begin position="1"/>
        <end position="30"/>
    </location>
</feature>
<evidence type="ECO:0000256" key="1">
    <source>
        <dbReference type="SAM" id="SignalP"/>
    </source>
</evidence>
<dbReference type="eggNOG" id="COG1357">
    <property type="taxonomic scope" value="Bacteria"/>
</dbReference>
<dbReference type="EMBL" id="AJTX02000004">
    <property type="protein sequence ID" value="KKI99553.1"/>
    <property type="molecule type" value="Genomic_DNA"/>
</dbReference>
<dbReference type="SUPFAM" id="SSF141571">
    <property type="entry name" value="Pentapeptide repeat-like"/>
    <property type="match status" value="1"/>
</dbReference>
<name>A0A0M2PY03_PROHO</name>
<dbReference type="Proteomes" id="UP000034681">
    <property type="component" value="Unassembled WGS sequence"/>
</dbReference>
<accession>A0A0M2PY03</accession>
<reference evidence="2" key="1">
    <citation type="submission" date="2012-04" db="EMBL/GenBank/DDBJ databases">
        <authorList>
            <person name="Borisov I.G."/>
            <person name="Ivanikova N.V."/>
            <person name="Pinevich A.V."/>
        </authorList>
    </citation>
    <scope>NUCLEOTIDE SEQUENCE</scope>
    <source>
        <strain evidence="2">CALU 1027</strain>
    </source>
</reference>
<dbReference type="Gene3D" id="2.160.20.80">
    <property type="entry name" value="E3 ubiquitin-protein ligase SopA"/>
    <property type="match status" value="1"/>
</dbReference>
<dbReference type="InterPro" id="IPR044213">
    <property type="entry name" value="At2g44920-like"/>
</dbReference>
<evidence type="ECO:0008006" key="4">
    <source>
        <dbReference type="Google" id="ProtNLM"/>
    </source>
</evidence>
<protein>
    <recommendedName>
        <fullName evidence="4">Pentapeptide repeat-containing protein</fullName>
    </recommendedName>
</protein>
<comment type="caution">
    <text evidence="2">The sequence shown here is derived from an EMBL/GenBank/DDBJ whole genome shotgun (WGS) entry which is preliminary data.</text>
</comment>
<dbReference type="InterPro" id="IPR001646">
    <property type="entry name" value="5peptide_repeat"/>
</dbReference>
<dbReference type="STRING" id="317619.GCA_000332315_00013"/>
<evidence type="ECO:0000313" key="3">
    <source>
        <dbReference type="Proteomes" id="UP000034681"/>
    </source>
</evidence>
<keyword evidence="3" id="KW-1185">Reference proteome</keyword>
<dbReference type="AlphaFoldDB" id="A0A0M2PY03"/>
<dbReference type="Pfam" id="PF00805">
    <property type="entry name" value="Pentapeptide"/>
    <property type="match status" value="2"/>
</dbReference>
<proteinExistence type="predicted"/>